<dbReference type="Proteomes" id="UP000657931">
    <property type="component" value="Unassembled WGS sequence"/>
</dbReference>
<dbReference type="Pfam" id="PF14038">
    <property type="entry name" value="YqzE"/>
    <property type="match status" value="1"/>
</dbReference>
<organism evidence="2 3">
    <name type="scientific">Cytobacillus stercorigallinarum</name>
    <dbReference type="NCBI Taxonomy" id="2762240"/>
    <lineage>
        <taxon>Bacteria</taxon>
        <taxon>Bacillati</taxon>
        <taxon>Bacillota</taxon>
        <taxon>Bacilli</taxon>
        <taxon>Bacillales</taxon>
        <taxon>Bacillaceae</taxon>
        <taxon>Cytobacillus</taxon>
    </lineage>
</organism>
<evidence type="ECO:0000313" key="3">
    <source>
        <dbReference type="Proteomes" id="UP000657931"/>
    </source>
</evidence>
<reference evidence="2 3" key="1">
    <citation type="submission" date="2020-08" db="EMBL/GenBank/DDBJ databases">
        <title>A Genomic Blueprint of the Chicken Gut Microbiome.</title>
        <authorList>
            <person name="Gilroy R."/>
            <person name="Ravi A."/>
            <person name="Getino M."/>
            <person name="Pursley I."/>
            <person name="Horton D.L."/>
            <person name="Alikhan N.-F."/>
            <person name="Baker D."/>
            <person name="Gharbi K."/>
            <person name="Hall N."/>
            <person name="Watson M."/>
            <person name="Adriaenssens E.M."/>
            <person name="Foster-Nyarko E."/>
            <person name="Jarju S."/>
            <person name="Secka A."/>
            <person name="Antonio M."/>
            <person name="Oren A."/>
            <person name="Chaudhuri R."/>
            <person name="La Ragione R.M."/>
            <person name="Hildebrand F."/>
            <person name="Pallen M.J."/>
        </authorList>
    </citation>
    <scope>NUCLEOTIDE SEQUENCE [LARGE SCALE GENOMIC DNA]</scope>
    <source>
        <strain evidence="2 3">Sa5YUA1</strain>
    </source>
</reference>
<keyword evidence="1" id="KW-0812">Transmembrane</keyword>
<gene>
    <name evidence="2" type="ORF">H9655_02465</name>
</gene>
<keyword evidence="1" id="KW-1133">Transmembrane helix</keyword>
<evidence type="ECO:0000256" key="1">
    <source>
        <dbReference type="SAM" id="Phobius"/>
    </source>
</evidence>
<comment type="caution">
    <text evidence="2">The sequence shown here is derived from an EMBL/GenBank/DDBJ whole genome shotgun (WGS) entry which is preliminary data.</text>
</comment>
<sequence length="66" mass="8129">MNSNDYVKFITQTFVQYMEQPKSERKKQRVERKQEKAPLLFRWFGIVPYLLFYGLKRTKRSNHESN</sequence>
<accession>A0ABR8QK43</accession>
<protein>
    <submittedName>
        <fullName evidence="2">YqzE family protein</fullName>
    </submittedName>
</protein>
<evidence type="ECO:0000313" key="2">
    <source>
        <dbReference type="EMBL" id="MBD7935881.1"/>
    </source>
</evidence>
<dbReference type="InterPro" id="IPR025622">
    <property type="entry name" value="YqzE"/>
</dbReference>
<keyword evidence="1" id="KW-0472">Membrane</keyword>
<feature type="transmembrane region" description="Helical" evidence="1">
    <location>
        <begin position="39"/>
        <end position="55"/>
    </location>
</feature>
<dbReference type="RefSeq" id="WP_191810545.1">
    <property type="nucleotide sequence ID" value="NZ_JACSQT010000001.1"/>
</dbReference>
<name>A0ABR8QK43_9BACI</name>
<dbReference type="EMBL" id="JACSQT010000001">
    <property type="protein sequence ID" value="MBD7935881.1"/>
    <property type="molecule type" value="Genomic_DNA"/>
</dbReference>
<keyword evidence="3" id="KW-1185">Reference proteome</keyword>
<proteinExistence type="predicted"/>